<evidence type="ECO:0000313" key="1">
    <source>
        <dbReference type="EMBL" id="CAD5236035.1"/>
    </source>
</evidence>
<dbReference type="GeneID" id="77920006"/>
<gene>
    <name evidence="1" type="primary">PHI92_gene_1</name>
    <name evidence="1" type="ORF">LLCLJKAH_00046</name>
</gene>
<sequence>MKYVTVVGSREVSVEEYLLMVELGMWLSYYYGFYARSGKATGSDQAWQRGFEIGDALRGRKGHHQIFLGWPSFEWKNGKTSDRYDIVPEKDALWEKATEIASRIHPAWDKVKPGGRLQHTRNVYQQLGPELNSPSELCLYCADDDKHGVPKGGTRTAVMLAREYGIPLLNIRGKTLDEAKEWVYKHLLSNA</sequence>
<protein>
    <submittedName>
        <fullName evidence="1">Phi92_gp047</fullName>
    </submittedName>
</protein>
<organism evidence="1 2">
    <name type="scientific">Klebsiella phage vB_KvM-Eowyn</name>
    <dbReference type="NCBI Taxonomy" id="2762819"/>
    <lineage>
        <taxon>Viruses</taxon>
        <taxon>Duplodnaviria</taxon>
        <taxon>Heunggongvirae</taxon>
        <taxon>Uroviricota</taxon>
        <taxon>Caudoviricetes</taxon>
        <taxon>Chimalliviridae</taxon>
        <taxon>Eowynvirus</taxon>
        <taxon>Eowynvirus eowyn</taxon>
    </lineage>
</organism>
<dbReference type="EMBL" id="LR881104">
    <property type="protein sequence ID" value="CAD5236035.1"/>
    <property type="molecule type" value="Genomic_DNA"/>
</dbReference>
<reference evidence="1 2" key="1">
    <citation type="submission" date="2020-09" db="EMBL/GenBank/DDBJ databases">
        <authorList>
            <person name="Jameson E."/>
        </authorList>
    </citation>
    <scope>NUCLEOTIDE SEQUENCE [LARGE SCALE GENOMIC DNA]</scope>
</reference>
<name>A0A7R8R5D7_9CAUD</name>
<dbReference type="RefSeq" id="YP_010644529.1">
    <property type="nucleotide sequence ID" value="NC_070650.1"/>
</dbReference>
<proteinExistence type="predicted"/>
<accession>A0A7R8R5D7</accession>
<keyword evidence="2" id="KW-1185">Reference proteome</keyword>
<evidence type="ECO:0000313" key="2">
    <source>
        <dbReference type="Proteomes" id="UP000596247"/>
    </source>
</evidence>
<dbReference type="KEGG" id="vg:77920006"/>
<dbReference type="Proteomes" id="UP000596247">
    <property type="component" value="Chromosome"/>
</dbReference>